<sequence length="90" mass="9625">MFSCYLHSMVPNVSAFNAHKTNAIKRHSLTGCLNAAGYGKHPPKIDPYREFAGAGRAFAGGADSGWGEARGTPLKPVSSNLTRSGTNWFL</sequence>
<keyword evidence="2" id="KW-1185">Reference proteome</keyword>
<dbReference type="AlphaFoldDB" id="A0AAV4Q0Q1"/>
<evidence type="ECO:0000313" key="2">
    <source>
        <dbReference type="Proteomes" id="UP001054945"/>
    </source>
</evidence>
<name>A0AAV4Q0Q1_CAEEX</name>
<organism evidence="1 2">
    <name type="scientific">Caerostris extrusa</name>
    <name type="common">Bark spider</name>
    <name type="synonym">Caerostris bankana</name>
    <dbReference type="NCBI Taxonomy" id="172846"/>
    <lineage>
        <taxon>Eukaryota</taxon>
        <taxon>Metazoa</taxon>
        <taxon>Ecdysozoa</taxon>
        <taxon>Arthropoda</taxon>
        <taxon>Chelicerata</taxon>
        <taxon>Arachnida</taxon>
        <taxon>Araneae</taxon>
        <taxon>Araneomorphae</taxon>
        <taxon>Entelegynae</taxon>
        <taxon>Araneoidea</taxon>
        <taxon>Araneidae</taxon>
        <taxon>Caerostris</taxon>
    </lineage>
</organism>
<comment type="caution">
    <text evidence="1">The sequence shown here is derived from an EMBL/GenBank/DDBJ whole genome shotgun (WGS) entry which is preliminary data.</text>
</comment>
<proteinExistence type="predicted"/>
<accession>A0AAV4Q0Q1</accession>
<dbReference type="EMBL" id="BPLR01005484">
    <property type="protein sequence ID" value="GIY02701.1"/>
    <property type="molecule type" value="Genomic_DNA"/>
</dbReference>
<reference evidence="1 2" key="1">
    <citation type="submission" date="2021-06" db="EMBL/GenBank/DDBJ databases">
        <title>Caerostris extrusa draft genome.</title>
        <authorList>
            <person name="Kono N."/>
            <person name="Arakawa K."/>
        </authorList>
    </citation>
    <scope>NUCLEOTIDE SEQUENCE [LARGE SCALE GENOMIC DNA]</scope>
</reference>
<evidence type="ECO:0000313" key="1">
    <source>
        <dbReference type="EMBL" id="GIY02701.1"/>
    </source>
</evidence>
<gene>
    <name evidence="1" type="ORF">CEXT_553701</name>
</gene>
<protein>
    <submittedName>
        <fullName evidence="1">Uncharacterized protein</fullName>
    </submittedName>
</protein>
<dbReference type="Proteomes" id="UP001054945">
    <property type="component" value="Unassembled WGS sequence"/>
</dbReference>